<dbReference type="EMBL" id="CP002736">
    <property type="protein sequence ID" value="AEF94562.1"/>
    <property type="molecule type" value="Genomic_DNA"/>
</dbReference>
<evidence type="ECO:0000256" key="1">
    <source>
        <dbReference type="SAM" id="Phobius"/>
    </source>
</evidence>
<feature type="transmembrane region" description="Helical" evidence="1">
    <location>
        <begin position="29"/>
        <end position="47"/>
    </location>
</feature>
<protein>
    <recommendedName>
        <fullName evidence="4">Lysine exporter LysO family protein</fullName>
    </recommendedName>
</protein>
<gene>
    <name evidence="2" type="ordered locus">Desca_1714</name>
</gene>
<name>F6B7K8_DESCC</name>
<dbReference type="KEGG" id="dca:Desca_1714"/>
<feature type="transmembrane region" description="Helical" evidence="1">
    <location>
        <begin position="59"/>
        <end position="81"/>
    </location>
</feature>
<accession>F6B7K8</accession>
<evidence type="ECO:0000313" key="3">
    <source>
        <dbReference type="Proteomes" id="UP000009226"/>
    </source>
</evidence>
<dbReference type="InterPro" id="IPR005642">
    <property type="entry name" value="LysO"/>
</dbReference>
<dbReference type="AlphaFoldDB" id="F6B7K8"/>
<dbReference type="RefSeq" id="WP_003543269.1">
    <property type="nucleotide sequence ID" value="NC_015565.1"/>
</dbReference>
<keyword evidence="1" id="KW-0812">Transmembrane</keyword>
<dbReference type="STRING" id="868595.Desca_1714"/>
<dbReference type="Proteomes" id="UP000009226">
    <property type="component" value="Chromosome"/>
</dbReference>
<keyword evidence="1" id="KW-1133">Transmembrane helix</keyword>
<dbReference type="HOGENOM" id="CLU_168956_1_0_9"/>
<dbReference type="GO" id="GO:0015661">
    <property type="term" value="F:L-lysine efflux transmembrane transporter activity"/>
    <property type="evidence" value="ECO:0007669"/>
    <property type="project" value="InterPro"/>
</dbReference>
<keyword evidence="1" id="KW-0472">Membrane</keyword>
<proteinExistence type="predicted"/>
<dbReference type="eggNOG" id="COG2431">
    <property type="taxonomic scope" value="Bacteria"/>
</dbReference>
<dbReference type="Pfam" id="PF03956">
    <property type="entry name" value="Lys_export"/>
    <property type="match status" value="1"/>
</dbReference>
<sequence>MAAVLLAVALGVLVGHLNLFPYGQKTINKLTTTCLLVMLLAMGANLGANDKLLADLTRIGWQALVLALGSVVGSVLLVRAAEKRISEQLKQDEEA</sequence>
<organism evidence="2 3">
    <name type="scientific">Desulfotomaculum nigrificans (strain DSM 14880 / VKM B-2319 / CO-1-SRB)</name>
    <name type="common">Desulfotomaculum carboxydivorans</name>
    <dbReference type="NCBI Taxonomy" id="868595"/>
    <lineage>
        <taxon>Bacteria</taxon>
        <taxon>Bacillati</taxon>
        <taxon>Bacillota</taxon>
        <taxon>Clostridia</taxon>
        <taxon>Eubacteriales</taxon>
        <taxon>Desulfotomaculaceae</taxon>
        <taxon>Desulfotomaculum</taxon>
    </lineage>
</organism>
<evidence type="ECO:0000313" key="2">
    <source>
        <dbReference type="EMBL" id="AEF94562.1"/>
    </source>
</evidence>
<keyword evidence="3" id="KW-1185">Reference proteome</keyword>
<evidence type="ECO:0008006" key="4">
    <source>
        <dbReference type="Google" id="ProtNLM"/>
    </source>
</evidence>
<reference evidence="2" key="1">
    <citation type="submission" date="2011-05" db="EMBL/GenBank/DDBJ databases">
        <title>Complete sequence of Desulfotomaculum carboxydivorans CO-1-SRB.</title>
        <authorList>
            <consortium name="US DOE Joint Genome Institute"/>
            <person name="Lucas S."/>
            <person name="Han J."/>
            <person name="Lapidus A."/>
            <person name="Cheng J.-F."/>
            <person name="Goodwin L."/>
            <person name="Pitluck S."/>
            <person name="Peters L."/>
            <person name="Mikhailova N."/>
            <person name="Lu M."/>
            <person name="Han C."/>
            <person name="Tapia R."/>
            <person name="Land M."/>
            <person name="Hauser L."/>
            <person name="Kyrpides N."/>
            <person name="Ivanova N."/>
            <person name="Pagani I."/>
            <person name="Stams A."/>
            <person name="Plugge C."/>
            <person name="Muyzer G."/>
            <person name="Kuever J."/>
            <person name="Parshina S."/>
            <person name="Ivanova A."/>
            <person name="Nazina T."/>
            <person name="Woyke T."/>
        </authorList>
    </citation>
    <scope>NUCLEOTIDE SEQUENCE [LARGE SCALE GENOMIC DNA]</scope>
    <source>
        <strain evidence="2">CO-1-SRB</strain>
    </source>
</reference>